<evidence type="ECO:0000256" key="1">
    <source>
        <dbReference type="ARBA" id="ARBA00010617"/>
    </source>
</evidence>
<dbReference type="GO" id="GO:0004497">
    <property type="term" value="F:monooxygenase activity"/>
    <property type="evidence" value="ECO:0007669"/>
    <property type="project" value="UniProtKB-KW"/>
</dbReference>
<dbReference type="PRINTS" id="PR00385">
    <property type="entry name" value="P450"/>
</dbReference>
<organism evidence="9 10">
    <name type="scientific">Pseudonocardia kunmingensis</name>
    <dbReference type="NCBI Taxonomy" id="630975"/>
    <lineage>
        <taxon>Bacteria</taxon>
        <taxon>Bacillati</taxon>
        <taxon>Actinomycetota</taxon>
        <taxon>Actinomycetes</taxon>
        <taxon>Pseudonocardiales</taxon>
        <taxon>Pseudonocardiaceae</taxon>
        <taxon>Pseudonocardia</taxon>
    </lineage>
</organism>
<gene>
    <name evidence="9" type="ORF">FB558_7596</name>
</gene>
<dbReference type="InterPro" id="IPR036396">
    <property type="entry name" value="Cyt_P450_sf"/>
</dbReference>
<evidence type="ECO:0000256" key="8">
    <source>
        <dbReference type="SAM" id="MobiDB-lite"/>
    </source>
</evidence>
<protein>
    <submittedName>
        <fullName evidence="9">Cytochrome P450</fullName>
    </submittedName>
</protein>
<accession>A0A543D0U7</accession>
<evidence type="ECO:0000256" key="6">
    <source>
        <dbReference type="ARBA" id="ARBA00023033"/>
    </source>
</evidence>
<comment type="similarity">
    <text evidence="1 7">Belongs to the cytochrome P450 family.</text>
</comment>
<keyword evidence="5 7" id="KW-0408">Iron</keyword>
<dbReference type="InterPro" id="IPR001128">
    <property type="entry name" value="Cyt_P450"/>
</dbReference>
<dbReference type="GO" id="GO:0016705">
    <property type="term" value="F:oxidoreductase activity, acting on paired donors, with incorporation or reduction of molecular oxygen"/>
    <property type="evidence" value="ECO:0007669"/>
    <property type="project" value="InterPro"/>
</dbReference>
<dbReference type="PROSITE" id="PS00086">
    <property type="entry name" value="CYTOCHROME_P450"/>
    <property type="match status" value="1"/>
</dbReference>
<dbReference type="PANTHER" id="PTHR46696:SF1">
    <property type="entry name" value="CYTOCHROME P450 YJIB-RELATED"/>
    <property type="match status" value="1"/>
</dbReference>
<keyword evidence="6 7" id="KW-0503">Monooxygenase</keyword>
<dbReference type="Proteomes" id="UP000315677">
    <property type="component" value="Unassembled WGS sequence"/>
</dbReference>
<dbReference type="FunFam" id="1.10.630.10:FF:000018">
    <property type="entry name" value="Cytochrome P450 monooxygenase"/>
    <property type="match status" value="1"/>
</dbReference>
<keyword evidence="3 7" id="KW-0479">Metal-binding</keyword>
<evidence type="ECO:0000256" key="2">
    <source>
        <dbReference type="ARBA" id="ARBA00022617"/>
    </source>
</evidence>
<evidence type="ECO:0000256" key="3">
    <source>
        <dbReference type="ARBA" id="ARBA00022723"/>
    </source>
</evidence>
<reference evidence="9 10" key="1">
    <citation type="submission" date="2019-06" db="EMBL/GenBank/DDBJ databases">
        <title>Sequencing the genomes of 1000 actinobacteria strains.</title>
        <authorList>
            <person name="Klenk H.-P."/>
        </authorList>
    </citation>
    <scope>NUCLEOTIDE SEQUENCE [LARGE SCALE GENOMIC DNA]</scope>
    <source>
        <strain evidence="9 10">DSM 45301</strain>
    </source>
</reference>
<keyword evidence="10" id="KW-1185">Reference proteome</keyword>
<evidence type="ECO:0000313" key="10">
    <source>
        <dbReference type="Proteomes" id="UP000315677"/>
    </source>
</evidence>
<keyword evidence="2 7" id="KW-0349">Heme</keyword>
<dbReference type="CDD" id="cd11030">
    <property type="entry name" value="CYP105-like"/>
    <property type="match status" value="1"/>
</dbReference>
<dbReference type="RefSeq" id="WP_170231742.1">
    <property type="nucleotide sequence ID" value="NZ_VFPA01000006.1"/>
</dbReference>
<dbReference type="GO" id="GO:0020037">
    <property type="term" value="F:heme binding"/>
    <property type="evidence" value="ECO:0007669"/>
    <property type="project" value="InterPro"/>
</dbReference>
<keyword evidence="4 7" id="KW-0560">Oxidoreductase</keyword>
<evidence type="ECO:0000256" key="4">
    <source>
        <dbReference type="ARBA" id="ARBA00023002"/>
    </source>
</evidence>
<name>A0A543D0U7_9PSEU</name>
<dbReference type="InterPro" id="IPR017972">
    <property type="entry name" value="Cyt_P450_CS"/>
</dbReference>
<evidence type="ECO:0000313" key="9">
    <source>
        <dbReference type="EMBL" id="TQM02952.1"/>
    </source>
</evidence>
<evidence type="ECO:0000256" key="5">
    <source>
        <dbReference type="ARBA" id="ARBA00023004"/>
    </source>
</evidence>
<dbReference type="Gene3D" id="1.10.630.10">
    <property type="entry name" value="Cytochrome P450"/>
    <property type="match status" value="1"/>
</dbReference>
<dbReference type="PRINTS" id="PR00359">
    <property type="entry name" value="BP450"/>
</dbReference>
<dbReference type="Pfam" id="PF00067">
    <property type="entry name" value="p450"/>
    <property type="match status" value="1"/>
</dbReference>
<dbReference type="SUPFAM" id="SSF48264">
    <property type="entry name" value="Cytochrome P450"/>
    <property type="match status" value="1"/>
</dbReference>
<dbReference type="InterPro" id="IPR002397">
    <property type="entry name" value="Cyt_P450_B"/>
</dbReference>
<dbReference type="AlphaFoldDB" id="A0A543D0U7"/>
<feature type="compositionally biased region" description="Basic and acidic residues" evidence="8">
    <location>
        <begin position="68"/>
        <end position="81"/>
    </location>
</feature>
<comment type="caution">
    <text evidence="9">The sequence shown here is derived from an EMBL/GenBank/DDBJ whole genome shotgun (WGS) entry which is preliminary data.</text>
</comment>
<sequence>MTQNPAPDHPRRLGFGPVPEIAALRDRPGLIRVPTPFGPQAWLTTRYADVRRLLGDTESFANGWTPEDLPRDEGGAPRVDPRQLSGDRAGNLLALDPPDHTRLRRMLTPEFTVRRMRRLEPRIVEIVDAHLDALERDALERGGAPADLVTGFALPVPSLVICELLGVPPTDQDEFQERTSRQLDVRLSTEERTGLAAESLAYMTALVERARRAPGEDLIGMLVREHDAELSNPELVGVAGLLLVAGHETTANMLALGTLALLRHPDQLALVRDDPSSVPAAVEELLRWLTIVNSGSPRMATREVTIDGTTVAPGDLVLFNLPAANRDPALADDPDRLDVTRGGAGHIAFGHGIHHCLGAPLARMEMRIAFPALLRRFPGLRLAVPDEEVPFRVNHAIHGLEALPVRW</sequence>
<dbReference type="GO" id="GO:0005506">
    <property type="term" value="F:iron ion binding"/>
    <property type="evidence" value="ECO:0007669"/>
    <property type="project" value="InterPro"/>
</dbReference>
<dbReference type="EMBL" id="VFPA01000006">
    <property type="protein sequence ID" value="TQM02952.1"/>
    <property type="molecule type" value="Genomic_DNA"/>
</dbReference>
<dbReference type="PANTHER" id="PTHR46696">
    <property type="entry name" value="P450, PUTATIVE (EUROFUNG)-RELATED"/>
    <property type="match status" value="1"/>
</dbReference>
<evidence type="ECO:0000256" key="7">
    <source>
        <dbReference type="RuleBase" id="RU000461"/>
    </source>
</evidence>
<proteinExistence type="inferred from homology"/>
<feature type="region of interest" description="Disordered" evidence="8">
    <location>
        <begin position="59"/>
        <end position="96"/>
    </location>
</feature>